<dbReference type="FunCoup" id="A0A6J2YJV6">
    <property type="interactions" value="874"/>
</dbReference>
<dbReference type="FunFam" id="6.10.250.3440:FF:000001">
    <property type="entry name" value="Mitochondrial ribosomal protein L40"/>
    <property type="match status" value="1"/>
</dbReference>
<evidence type="ECO:0000256" key="1">
    <source>
        <dbReference type="ARBA" id="ARBA00004173"/>
    </source>
</evidence>
<keyword evidence="9" id="KW-1185">Reference proteome</keyword>
<dbReference type="RefSeq" id="XP_030763429.1">
    <property type="nucleotide sequence ID" value="XM_030907569.1"/>
</dbReference>
<dbReference type="InParanoid" id="A0A6J2YJV6"/>
<dbReference type="Pfam" id="PF09812">
    <property type="entry name" value="MRP-L28"/>
    <property type="match status" value="1"/>
</dbReference>
<keyword evidence="5" id="KW-0496">Mitochondrion</keyword>
<keyword evidence="6" id="KW-0687">Ribonucleoprotein</keyword>
<evidence type="ECO:0000256" key="3">
    <source>
        <dbReference type="ARBA" id="ARBA00022946"/>
    </source>
</evidence>
<sequence length="200" mass="23709">MNLAPIILKINRLCLQPTVQTQFRGISTANSLFFKTTPCMLAEPLKRRKRVDPGVVRAREERKKRKLEKQIRRLEKNAKQFKPIEECEVSLTILDEKLERQREVVLSEETLEKRILLEKKWANYKRVQLLDDLQMIDRVMFAQQRALDQLRKESEELYQEAIQPDFHLIPFKSVGPVETPSIEKYDVPDGEYVDISKKWE</sequence>
<dbReference type="GeneID" id="115887990"/>
<dbReference type="PANTHER" id="PTHR13359:SF2">
    <property type="entry name" value="LARGE RIBOSOMAL SUBUNIT PROTEIN ML40"/>
    <property type="match status" value="1"/>
</dbReference>
<name>A0A6J2YJV6_SITOR</name>
<dbReference type="InterPro" id="IPR019192">
    <property type="entry name" value="Ribosomal_mL40"/>
</dbReference>
<dbReference type="PANTHER" id="PTHR13359">
    <property type="entry name" value="39S RIBOSOMAL PROTEIN L40, MITOCHONDRIAL"/>
    <property type="match status" value="1"/>
</dbReference>
<reference evidence="10" key="1">
    <citation type="submission" date="2025-08" db="UniProtKB">
        <authorList>
            <consortium name="RefSeq"/>
        </authorList>
    </citation>
    <scope>IDENTIFICATION</scope>
    <source>
        <tissue evidence="10">Gonads</tissue>
    </source>
</reference>
<dbReference type="OrthoDB" id="5977625at2759"/>
<evidence type="ECO:0000256" key="8">
    <source>
        <dbReference type="ARBA" id="ARBA00083752"/>
    </source>
</evidence>
<dbReference type="GO" id="GO:0005762">
    <property type="term" value="C:mitochondrial large ribosomal subunit"/>
    <property type="evidence" value="ECO:0007669"/>
    <property type="project" value="InterPro"/>
</dbReference>
<evidence type="ECO:0000313" key="9">
    <source>
        <dbReference type="Proteomes" id="UP000504635"/>
    </source>
</evidence>
<keyword evidence="4 10" id="KW-0689">Ribosomal protein</keyword>
<evidence type="ECO:0000256" key="4">
    <source>
        <dbReference type="ARBA" id="ARBA00022980"/>
    </source>
</evidence>
<dbReference type="Proteomes" id="UP000504635">
    <property type="component" value="Unplaced"/>
</dbReference>
<dbReference type="KEGG" id="soy:115887990"/>
<dbReference type="AlphaFoldDB" id="A0A6J2YJV6"/>
<comment type="similarity">
    <text evidence="2">Belongs to the mitochondrion-specific ribosomal protein mL40 family.</text>
</comment>
<organism evidence="9 10">
    <name type="scientific">Sitophilus oryzae</name>
    <name type="common">Rice weevil</name>
    <name type="synonym">Curculio oryzae</name>
    <dbReference type="NCBI Taxonomy" id="7048"/>
    <lineage>
        <taxon>Eukaryota</taxon>
        <taxon>Metazoa</taxon>
        <taxon>Ecdysozoa</taxon>
        <taxon>Arthropoda</taxon>
        <taxon>Hexapoda</taxon>
        <taxon>Insecta</taxon>
        <taxon>Pterygota</taxon>
        <taxon>Neoptera</taxon>
        <taxon>Endopterygota</taxon>
        <taxon>Coleoptera</taxon>
        <taxon>Polyphaga</taxon>
        <taxon>Cucujiformia</taxon>
        <taxon>Curculionidae</taxon>
        <taxon>Dryophthorinae</taxon>
        <taxon>Sitophilus</taxon>
    </lineage>
</organism>
<protein>
    <recommendedName>
        <fullName evidence="7">Large ribosomal subunit protein mL40</fullName>
    </recommendedName>
    <alternativeName>
        <fullName evidence="8">39S ribosomal protein L40, mitochondrial</fullName>
    </alternativeName>
</protein>
<dbReference type="CTD" id="64976"/>
<keyword evidence="3" id="KW-0809">Transit peptide</keyword>
<evidence type="ECO:0000313" key="10">
    <source>
        <dbReference type="RefSeq" id="XP_030763429.1"/>
    </source>
</evidence>
<dbReference type="Gene3D" id="6.10.250.3440">
    <property type="match status" value="1"/>
</dbReference>
<evidence type="ECO:0000256" key="7">
    <source>
        <dbReference type="ARBA" id="ARBA00035192"/>
    </source>
</evidence>
<evidence type="ECO:0000256" key="6">
    <source>
        <dbReference type="ARBA" id="ARBA00023274"/>
    </source>
</evidence>
<evidence type="ECO:0000256" key="5">
    <source>
        <dbReference type="ARBA" id="ARBA00023128"/>
    </source>
</evidence>
<dbReference type="InterPro" id="IPR039145">
    <property type="entry name" value="Ribosomal_mL40_metazoa/plant"/>
</dbReference>
<gene>
    <name evidence="10" type="primary">LOC115887990</name>
</gene>
<accession>A0A6J2YJV6</accession>
<proteinExistence type="inferred from homology"/>
<evidence type="ECO:0000256" key="2">
    <source>
        <dbReference type="ARBA" id="ARBA00009360"/>
    </source>
</evidence>
<comment type="subcellular location">
    <subcellularLocation>
        <location evidence="1">Mitochondrion</location>
    </subcellularLocation>
</comment>